<evidence type="ECO:0000256" key="5">
    <source>
        <dbReference type="ARBA" id="ARBA00022989"/>
    </source>
</evidence>
<keyword evidence="14" id="KW-1185">Reference proteome</keyword>
<evidence type="ECO:0000313" key="14">
    <source>
        <dbReference type="Proteomes" id="UP001178508"/>
    </source>
</evidence>
<feature type="domain" description="Interleukin-2 receptor subunit beta N-terminal" evidence="12">
    <location>
        <begin position="31"/>
        <end position="113"/>
    </location>
</feature>
<proteinExistence type="inferred from homology"/>
<dbReference type="EMBL" id="OY660879">
    <property type="protein sequence ID" value="CAJ1076937.1"/>
    <property type="molecule type" value="Genomic_DNA"/>
</dbReference>
<keyword evidence="8 13" id="KW-0675">Receptor</keyword>
<keyword evidence="4 11" id="KW-0732">Signal</keyword>
<comment type="subcellular location">
    <subcellularLocation>
        <location evidence="1">Membrane</location>
        <topology evidence="1">Single-pass membrane protein</topology>
    </subcellularLocation>
</comment>
<evidence type="ECO:0000256" key="11">
    <source>
        <dbReference type="SAM" id="SignalP"/>
    </source>
</evidence>
<evidence type="ECO:0000256" key="8">
    <source>
        <dbReference type="ARBA" id="ARBA00023170"/>
    </source>
</evidence>
<organism evidence="13 14">
    <name type="scientific">Xyrichtys novacula</name>
    <name type="common">Pearly razorfish</name>
    <name type="synonym">Hemipteronotus novacula</name>
    <dbReference type="NCBI Taxonomy" id="13765"/>
    <lineage>
        <taxon>Eukaryota</taxon>
        <taxon>Metazoa</taxon>
        <taxon>Chordata</taxon>
        <taxon>Craniata</taxon>
        <taxon>Vertebrata</taxon>
        <taxon>Euteleostomi</taxon>
        <taxon>Actinopterygii</taxon>
        <taxon>Neopterygii</taxon>
        <taxon>Teleostei</taxon>
        <taxon>Neoteleostei</taxon>
        <taxon>Acanthomorphata</taxon>
        <taxon>Eupercaria</taxon>
        <taxon>Labriformes</taxon>
        <taxon>Labridae</taxon>
        <taxon>Xyrichtys</taxon>
    </lineage>
</organism>
<evidence type="ECO:0000256" key="6">
    <source>
        <dbReference type="ARBA" id="ARBA00023136"/>
    </source>
</evidence>
<dbReference type="PANTHER" id="PTHR23037:SF22">
    <property type="entry name" value="CYTOKINE RECEPTOR COMMON SUBUNIT BETA"/>
    <property type="match status" value="1"/>
</dbReference>
<dbReference type="GO" id="GO:0016064">
    <property type="term" value="P:immunoglobulin mediated immune response"/>
    <property type="evidence" value="ECO:0007669"/>
    <property type="project" value="TreeGrafter"/>
</dbReference>
<dbReference type="GO" id="GO:0004896">
    <property type="term" value="F:cytokine receptor activity"/>
    <property type="evidence" value="ECO:0007669"/>
    <property type="project" value="TreeGrafter"/>
</dbReference>
<feature type="region of interest" description="Disordered" evidence="9">
    <location>
        <begin position="477"/>
        <end position="496"/>
    </location>
</feature>
<evidence type="ECO:0000259" key="12">
    <source>
        <dbReference type="Pfam" id="PF18707"/>
    </source>
</evidence>
<protein>
    <submittedName>
        <fullName evidence="13">Interleukin-2 receptor subunit beta-like</fullName>
    </submittedName>
</protein>
<keyword evidence="3 10" id="KW-0812">Transmembrane</keyword>
<dbReference type="SUPFAM" id="SSF49265">
    <property type="entry name" value="Fibronectin type III"/>
    <property type="match status" value="1"/>
</dbReference>
<evidence type="ECO:0000256" key="10">
    <source>
        <dbReference type="SAM" id="Phobius"/>
    </source>
</evidence>
<dbReference type="GO" id="GO:0009897">
    <property type="term" value="C:external side of plasma membrane"/>
    <property type="evidence" value="ECO:0007669"/>
    <property type="project" value="TreeGrafter"/>
</dbReference>
<dbReference type="InterPro" id="IPR036116">
    <property type="entry name" value="FN3_sf"/>
</dbReference>
<evidence type="ECO:0000256" key="7">
    <source>
        <dbReference type="ARBA" id="ARBA00023157"/>
    </source>
</evidence>
<evidence type="ECO:0000256" key="4">
    <source>
        <dbReference type="ARBA" id="ARBA00022729"/>
    </source>
</evidence>
<accession>A0AAV1GY06</accession>
<feature type="chain" id="PRO_5043438165" evidence="11">
    <location>
        <begin position="23"/>
        <end position="553"/>
    </location>
</feature>
<evidence type="ECO:0000256" key="3">
    <source>
        <dbReference type="ARBA" id="ARBA00022692"/>
    </source>
</evidence>
<dbReference type="Gene3D" id="2.60.40.10">
    <property type="entry name" value="Immunoglobulins"/>
    <property type="match status" value="2"/>
</dbReference>
<dbReference type="PANTHER" id="PTHR23037">
    <property type="entry name" value="CYTOKINE RECEPTOR"/>
    <property type="match status" value="1"/>
</dbReference>
<feature type="transmembrane region" description="Helical" evidence="10">
    <location>
        <begin position="246"/>
        <end position="266"/>
    </location>
</feature>
<keyword evidence="6 10" id="KW-0472">Membrane</keyword>
<evidence type="ECO:0000313" key="13">
    <source>
        <dbReference type="EMBL" id="CAJ1076937.1"/>
    </source>
</evidence>
<feature type="signal peptide" evidence="11">
    <location>
        <begin position="1"/>
        <end position="22"/>
    </location>
</feature>
<gene>
    <name evidence="13" type="ORF">XNOV1_A003607</name>
</gene>
<feature type="region of interest" description="Disordered" evidence="9">
    <location>
        <begin position="428"/>
        <end position="449"/>
    </location>
</feature>
<dbReference type="InterPro" id="IPR013783">
    <property type="entry name" value="Ig-like_fold"/>
</dbReference>
<sequence length="553" mass="60974">MAMARMELLVLVVLFSLEDVHSYIVSKGHPGLSCVNDLVNNVSCSWRGSPVGPDAVCWICGVKLSRNKERLSVEKIRCCQLKLHRNSFPGCSFVFEKEEFNCFRAMPYIHMKCDGELMDNLTSYDQCSHVKMHPPGMPNVSRSPNETQISWSLGRPTAIFLKVLDFEVEIKQKHQKWEEALTLSTQKQEVRIRRGKLKRHCQARVRVKPNELYTSHWSDWSSTTSWQEAEDVEEPSQNQEEFRTLIVTWGVVGSLVLILVVMLVLCRSCLSRGLYKKKPVPNPSRYFHSLYSVHEGNLKKWMNPLTASESFFMAHPADQISPVELCGSPDVDPSTSPSVATSTSALLSFKGHPSAGTNTSGVLDKSSSTSSSSFSNMGYFMSSSSRGSAPSNPGRAYFTYQGDIRTPNNSRVLCLSLCPTFNTSPAYESLKGEPQSPDSGFGVGKEDEEKVVGVKEEKDSDHSPALIILPLHLPSQLFPPSSSPPPSPNAPILTPVSTDSFQVDEPVEAGAGSYAAWPLAGAVCRSSSMPVESGKTGYLTLKELQTSFSNKSI</sequence>
<dbReference type="Pfam" id="PF18707">
    <property type="entry name" value="IL2RB_N1"/>
    <property type="match status" value="1"/>
</dbReference>
<name>A0AAV1GY06_XYRNO</name>
<reference evidence="13" key="1">
    <citation type="submission" date="2023-08" db="EMBL/GenBank/DDBJ databases">
        <authorList>
            <person name="Alioto T."/>
            <person name="Alioto T."/>
            <person name="Gomez Garrido J."/>
        </authorList>
    </citation>
    <scope>NUCLEOTIDE SEQUENCE</scope>
</reference>
<dbReference type="InterPro" id="IPR040951">
    <property type="entry name" value="IL2RB_N1"/>
</dbReference>
<evidence type="ECO:0000256" key="9">
    <source>
        <dbReference type="SAM" id="MobiDB-lite"/>
    </source>
</evidence>
<comment type="similarity">
    <text evidence="2">Belongs to the type I cytokine receptor family. Type 4 subfamily.</text>
</comment>
<keyword evidence="5 10" id="KW-1133">Transmembrane helix</keyword>
<dbReference type="Proteomes" id="UP001178508">
    <property type="component" value="Chromosome 16"/>
</dbReference>
<evidence type="ECO:0000256" key="2">
    <source>
        <dbReference type="ARBA" id="ARBA00008280"/>
    </source>
</evidence>
<evidence type="ECO:0000256" key="1">
    <source>
        <dbReference type="ARBA" id="ARBA00004167"/>
    </source>
</evidence>
<dbReference type="AlphaFoldDB" id="A0AAV1GY06"/>
<keyword evidence="7" id="KW-1015">Disulfide bond</keyword>